<comment type="similarity">
    <text evidence="1">Belongs to the short-chain dehydrogenases/reductases (SDR) family.</text>
</comment>
<dbReference type="PANTHER" id="PTHR42760:SF133">
    <property type="entry name" value="3-OXOACYL-[ACYL-CARRIER-PROTEIN] REDUCTASE"/>
    <property type="match status" value="1"/>
</dbReference>
<dbReference type="InterPro" id="IPR057326">
    <property type="entry name" value="KR_dom"/>
</dbReference>
<evidence type="ECO:0000259" key="3">
    <source>
        <dbReference type="SMART" id="SM00822"/>
    </source>
</evidence>
<evidence type="ECO:0000256" key="1">
    <source>
        <dbReference type="ARBA" id="ARBA00006484"/>
    </source>
</evidence>
<gene>
    <name evidence="4" type="ORF">WH50_04670</name>
</gene>
<comment type="caution">
    <text evidence="4">The sequence shown here is derived from an EMBL/GenBank/DDBJ whole genome shotgun (WGS) entry which is preliminary data.</text>
</comment>
<dbReference type="Proteomes" id="UP000248090">
    <property type="component" value="Unassembled WGS sequence"/>
</dbReference>
<keyword evidence="2" id="KW-0560">Oxidoreductase</keyword>
<dbReference type="PRINTS" id="PR00080">
    <property type="entry name" value="SDRFAMILY"/>
</dbReference>
<organism evidence="4 5">
    <name type="scientific">Pokkaliibacter plantistimulans</name>
    <dbReference type="NCBI Taxonomy" id="1635171"/>
    <lineage>
        <taxon>Bacteria</taxon>
        <taxon>Pseudomonadati</taxon>
        <taxon>Pseudomonadota</taxon>
        <taxon>Gammaproteobacteria</taxon>
        <taxon>Oceanospirillales</taxon>
        <taxon>Balneatrichaceae</taxon>
        <taxon>Pokkaliibacter</taxon>
    </lineage>
</organism>
<dbReference type="InterPro" id="IPR002347">
    <property type="entry name" value="SDR_fam"/>
</dbReference>
<proteinExistence type="inferred from homology"/>
<evidence type="ECO:0000313" key="4">
    <source>
        <dbReference type="EMBL" id="PXF32389.1"/>
    </source>
</evidence>
<evidence type="ECO:0000313" key="5">
    <source>
        <dbReference type="Proteomes" id="UP000248090"/>
    </source>
</evidence>
<dbReference type="RefSeq" id="WP_207780182.1">
    <property type="nucleotide sequence ID" value="NZ_CP177354.1"/>
</dbReference>
<dbReference type="SMART" id="SM00822">
    <property type="entry name" value="PKS_KR"/>
    <property type="match status" value="1"/>
</dbReference>
<name>A0ABX5M0E8_9GAMM</name>
<feature type="domain" description="Ketoreductase" evidence="3">
    <location>
        <begin position="14"/>
        <end position="194"/>
    </location>
</feature>
<reference evidence="4 5" key="1">
    <citation type="submission" date="2015-03" db="EMBL/GenBank/DDBJ databases">
        <authorList>
            <person name="Krishnan R."/>
            <person name="Midha S."/>
            <person name="Patil P.B."/>
            <person name="Rameshkumar N."/>
        </authorList>
    </citation>
    <scope>NUCLEOTIDE SEQUENCE [LARGE SCALE GENOMIC DNA]</scope>
    <source>
        <strain evidence="4 5">L1E11</strain>
    </source>
</reference>
<dbReference type="PROSITE" id="PS00061">
    <property type="entry name" value="ADH_SHORT"/>
    <property type="match status" value="1"/>
</dbReference>
<dbReference type="SUPFAM" id="SSF51735">
    <property type="entry name" value="NAD(P)-binding Rossmann-fold domains"/>
    <property type="match status" value="1"/>
</dbReference>
<evidence type="ECO:0000256" key="2">
    <source>
        <dbReference type="ARBA" id="ARBA00023002"/>
    </source>
</evidence>
<dbReference type="Gene3D" id="3.40.50.720">
    <property type="entry name" value="NAD(P)-binding Rossmann-like Domain"/>
    <property type="match status" value="1"/>
</dbReference>
<dbReference type="PRINTS" id="PR00081">
    <property type="entry name" value="GDHRDH"/>
</dbReference>
<accession>A0ABX5M0E8</accession>
<keyword evidence="5" id="KW-1185">Reference proteome</keyword>
<protein>
    <submittedName>
        <fullName evidence="4">3-oxoacyl-ACP reductase</fullName>
    </submittedName>
</protein>
<sequence length="255" mass="26610">MNTASSVSGMLSGQKVLITGAARGIGAAIAERFASAGATLWLNGRDGPSVSALAELLNQRYGVSCSPLIFDVADEQQVKAGFRQLFSQSKTLDVLVNNAGVLDDALLGMVTQRQIQQTFAANTFSTLYCSQYAVRMMQRAGHGSIINLSSIIGRVGNSGQAVYGGSKAAVIGITQSLAKELASSNIRVNAIAPGFIDTAMAHSIGEERFQQRLDSIAMGRIGSADEVAKVALFLASDLSSYVTGQIIGVDGGMLI</sequence>
<dbReference type="InterPro" id="IPR020904">
    <property type="entry name" value="Sc_DH/Rdtase_CS"/>
</dbReference>
<dbReference type="PANTHER" id="PTHR42760">
    <property type="entry name" value="SHORT-CHAIN DEHYDROGENASES/REDUCTASES FAMILY MEMBER"/>
    <property type="match status" value="1"/>
</dbReference>
<dbReference type="InterPro" id="IPR036291">
    <property type="entry name" value="NAD(P)-bd_dom_sf"/>
</dbReference>
<dbReference type="EMBL" id="LAPT01000020">
    <property type="protein sequence ID" value="PXF32389.1"/>
    <property type="molecule type" value="Genomic_DNA"/>
</dbReference>
<dbReference type="Pfam" id="PF13561">
    <property type="entry name" value="adh_short_C2"/>
    <property type="match status" value="1"/>
</dbReference>